<protein>
    <submittedName>
        <fullName evidence="2">Uncharacterized protein</fullName>
    </submittedName>
</protein>
<evidence type="ECO:0000256" key="1">
    <source>
        <dbReference type="SAM" id="Phobius"/>
    </source>
</evidence>
<evidence type="ECO:0000313" key="2">
    <source>
        <dbReference type="EMBL" id="KAF8909430.1"/>
    </source>
</evidence>
<dbReference type="AlphaFoldDB" id="A0A9P5TSI8"/>
<keyword evidence="1" id="KW-0472">Membrane</keyword>
<keyword evidence="3" id="KW-1185">Reference proteome</keyword>
<feature type="transmembrane region" description="Helical" evidence="1">
    <location>
        <begin position="7"/>
        <end position="29"/>
    </location>
</feature>
<comment type="caution">
    <text evidence="2">The sequence shown here is derived from an EMBL/GenBank/DDBJ whole genome shotgun (WGS) entry which is preliminary data.</text>
</comment>
<dbReference type="Proteomes" id="UP000724874">
    <property type="component" value="Unassembled WGS sequence"/>
</dbReference>
<organism evidence="2 3">
    <name type="scientific">Gymnopilus junonius</name>
    <name type="common">Spectacular rustgill mushroom</name>
    <name type="synonym">Gymnopilus spectabilis subsp. junonius</name>
    <dbReference type="NCBI Taxonomy" id="109634"/>
    <lineage>
        <taxon>Eukaryota</taxon>
        <taxon>Fungi</taxon>
        <taxon>Dikarya</taxon>
        <taxon>Basidiomycota</taxon>
        <taxon>Agaricomycotina</taxon>
        <taxon>Agaricomycetes</taxon>
        <taxon>Agaricomycetidae</taxon>
        <taxon>Agaricales</taxon>
        <taxon>Agaricineae</taxon>
        <taxon>Hymenogastraceae</taxon>
        <taxon>Gymnopilus</taxon>
    </lineage>
</organism>
<reference evidence="2" key="1">
    <citation type="submission" date="2020-11" db="EMBL/GenBank/DDBJ databases">
        <authorList>
            <consortium name="DOE Joint Genome Institute"/>
            <person name="Ahrendt S."/>
            <person name="Riley R."/>
            <person name="Andreopoulos W."/>
            <person name="LaButti K."/>
            <person name="Pangilinan J."/>
            <person name="Ruiz-duenas F.J."/>
            <person name="Barrasa J.M."/>
            <person name="Sanchez-Garcia M."/>
            <person name="Camarero S."/>
            <person name="Miyauchi S."/>
            <person name="Serrano A."/>
            <person name="Linde D."/>
            <person name="Babiker R."/>
            <person name="Drula E."/>
            <person name="Ayuso-Fernandez I."/>
            <person name="Pacheco R."/>
            <person name="Padilla G."/>
            <person name="Ferreira P."/>
            <person name="Barriuso J."/>
            <person name="Kellner H."/>
            <person name="Castanera R."/>
            <person name="Alfaro M."/>
            <person name="Ramirez L."/>
            <person name="Pisabarro A.G."/>
            <person name="Kuo A."/>
            <person name="Tritt A."/>
            <person name="Lipzen A."/>
            <person name="He G."/>
            <person name="Yan M."/>
            <person name="Ng V."/>
            <person name="Cullen D."/>
            <person name="Martin F."/>
            <person name="Rosso M.-N."/>
            <person name="Henrissat B."/>
            <person name="Hibbett D."/>
            <person name="Martinez A.T."/>
            <person name="Grigoriev I.V."/>
        </authorList>
    </citation>
    <scope>NUCLEOTIDE SEQUENCE</scope>
    <source>
        <strain evidence="2">AH 44721</strain>
    </source>
</reference>
<proteinExistence type="predicted"/>
<keyword evidence="1" id="KW-1133">Transmembrane helix</keyword>
<feature type="transmembrane region" description="Helical" evidence="1">
    <location>
        <begin position="35"/>
        <end position="55"/>
    </location>
</feature>
<accession>A0A9P5TSI8</accession>
<dbReference type="EMBL" id="JADNYJ010000009">
    <property type="protein sequence ID" value="KAF8909430.1"/>
    <property type="molecule type" value="Genomic_DNA"/>
</dbReference>
<name>A0A9P5TSI8_GYMJU</name>
<sequence length="57" mass="6400">MGVSKSYFVETSAIFGFCTCLMLPAHVFVCFRNPIGYYVGFFSFSSSSTLLLYLVHI</sequence>
<evidence type="ECO:0000313" key="3">
    <source>
        <dbReference type="Proteomes" id="UP000724874"/>
    </source>
</evidence>
<keyword evidence="1" id="KW-0812">Transmembrane</keyword>
<gene>
    <name evidence="2" type="ORF">CPB84DRAFT_1520371</name>
</gene>